<dbReference type="SFLD" id="SFLDG01129">
    <property type="entry name" value="C1.5:_HAD__Beta-PGM__Phosphata"/>
    <property type="match status" value="1"/>
</dbReference>
<dbReference type="SFLD" id="SFLDS00003">
    <property type="entry name" value="Haloacid_Dehalogenase"/>
    <property type="match status" value="1"/>
</dbReference>
<dbReference type="Proteomes" id="UP000621500">
    <property type="component" value="Unassembled WGS sequence"/>
</dbReference>
<comment type="caution">
    <text evidence="6">The sequence shown here is derived from an EMBL/GenBank/DDBJ whole genome shotgun (WGS) entry which is preliminary data.</text>
</comment>
<keyword evidence="7" id="KW-1185">Reference proteome</keyword>
<dbReference type="NCBIfam" id="TIGR01549">
    <property type="entry name" value="HAD-SF-IA-v1"/>
    <property type="match status" value="1"/>
</dbReference>
<dbReference type="PANTHER" id="PTHR46470:SF2">
    <property type="entry name" value="GLYCERALDEHYDE 3-PHOSPHATE PHOSPHATASE"/>
    <property type="match status" value="1"/>
</dbReference>
<protein>
    <submittedName>
        <fullName evidence="6">2-haloalkanoic acid dehalogenase</fullName>
    </submittedName>
</protein>
<evidence type="ECO:0000256" key="5">
    <source>
        <dbReference type="SAM" id="MobiDB-lite"/>
    </source>
</evidence>
<keyword evidence="3" id="KW-0378">Hydrolase</keyword>
<feature type="region of interest" description="Disordered" evidence="5">
    <location>
        <begin position="243"/>
        <end position="262"/>
    </location>
</feature>
<evidence type="ECO:0000313" key="7">
    <source>
        <dbReference type="Proteomes" id="UP000621500"/>
    </source>
</evidence>
<keyword evidence="4" id="KW-0460">Magnesium</keyword>
<organism evidence="6 7">
    <name type="scientific">Plantactinospora mayteni</name>
    <dbReference type="NCBI Taxonomy" id="566021"/>
    <lineage>
        <taxon>Bacteria</taxon>
        <taxon>Bacillati</taxon>
        <taxon>Actinomycetota</taxon>
        <taxon>Actinomycetes</taxon>
        <taxon>Micromonosporales</taxon>
        <taxon>Micromonosporaceae</taxon>
        <taxon>Plantactinospora</taxon>
    </lineage>
</organism>
<keyword evidence="2" id="KW-0479">Metal-binding</keyword>
<reference evidence="6 7" key="1">
    <citation type="submission" date="2021-01" db="EMBL/GenBank/DDBJ databases">
        <title>Whole genome shotgun sequence of Plantactinospora mayteni NBRC 109088.</title>
        <authorList>
            <person name="Komaki H."/>
            <person name="Tamura T."/>
        </authorList>
    </citation>
    <scope>NUCLEOTIDE SEQUENCE [LARGE SCALE GENOMIC DNA]</scope>
    <source>
        <strain evidence="6 7">NBRC 109088</strain>
    </source>
</reference>
<sequence>MIRVVSLDLWGTLIDMGDRDAARAWRLREFALVLEEFGHPVDAGALQEATDDAHREHLRRQRHHGEQLAPRAQIADVLARLDVPFRDDLLDVLVVVHTHAVLRACPEPAPGAHEVLRQLHDSGRRVVVSSNTLTSVGKVVRSILEYRGLADLVDGVYFSDELGVAKPHPSYFRAVADEVHADPTEILHLGDDWRTDVRGATEAGWQAVWFNPAGATAPAMAVVQDIARFDMLVPLLDLPSTAPDSAPFPRRPTRKVAGGPIS</sequence>
<dbReference type="PANTHER" id="PTHR46470">
    <property type="entry name" value="N-ACYLNEURAMINATE-9-PHOSPHATASE"/>
    <property type="match status" value="1"/>
</dbReference>
<proteinExistence type="predicted"/>
<evidence type="ECO:0000256" key="1">
    <source>
        <dbReference type="ARBA" id="ARBA00001946"/>
    </source>
</evidence>
<dbReference type="SUPFAM" id="SSF56784">
    <property type="entry name" value="HAD-like"/>
    <property type="match status" value="1"/>
</dbReference>
<dbReference type="NCBIfam" id="TIGR01509">
    <property type="entry name" value="HAD-SF-IA-v3"/>
    <property type="match status" value="1"/>
</dbReference>
<evidence type="ECO:0000256" key="2">
    <source>
        <dbReference type="ARBA" id="ARBA00022723"/>
    </source>
</evidence>
<dbReference type="InterPro" id="IPR036412">
    <property type="entry name" value="HAD-like_sf"/>
</dbReference>
<dbReference type="Gene3D" id="1.10.150.400">
    <property type="match status" value="1"/>
</dbReference>
<dbReference type="RefSeq" id="WP_203856186.1">
    <property type="nucleotide sequence ID" value="NZ_BAAAZQ010000005.1"/>
</dbReference>
<accession>A0ABQ4EIG6</accession>
<dbReference type="Pfam" id="PF00702">
    <property type="entry name" value="Hydrolase"/>
    <property type="match status" value="1"/>
</dbReference>
<comment type="cofactor">
    <cofactor evidence="1">
        <name>Mg(2+)</name>
        <dbReference type="ChEBI" id="CHEBI:18420"/>
    </cofactor>
</comment>
<dbReference type="Gene3D" id="3.40.50.1000">
    <property type="entry name" value="HAD superfamily/HAD-like"/>
    <property type="match status" value="1"/>
</dbReference>
<dbReference type="InterPro" id="IPR023214">
    <property type="entry name" value="HAD_sf"/>
</dbReference>
<dbReference type="InterPro" id="IPR006439">
    <property type="entry name" value="HAD-SF_hydro_IA"/>
</dbReference>
<name>A0ABQ4EIG6_9ACTN</name>
<gene>
    <name evidence="6" type="ORF">Pma05_11010</name>
</gene>
<evidence type="ECO:0000256" key="3">
    <source>
        <dbReference type="ARBA" id="ARBA00022801"/>
    </source>
</evidence>
<dbReference type="InterPro" id="IPR051400">
    <property type="entry name" value="HAD-like_hydrolase"/>
</dbReference>
<evidence type="ECO:0000313" key="6">
    <source>
        <dbReference type="EMBL" id="GIG94528.1"/>
    </source>
</evidence>
<dbReference type="EMBL" id="BONX01000006">
    <property type="protein sequence ID" value="GIG94528.1"/>
    <property type="molecule type" value="Genomic_DNA"/>
</dbReference>
<dbReference type="PRINTS" id="PR00413">
    <property type="entry name" value="HADHALOGNASE"/>
</dbReference>
<evidence type="ECO:0000256" key="4">
    <source>
        <dbReference type="ARBA" id="ARBA00022842"/>
    </source>
</evidence>